<reference evidence="3" key="2">
    <citation type="submission" date="2020-06" db="EMBL/GenBank/DDBJ databases">
        <authorList>
            <person name="Sheffer M."/>
        </authorList>
    </citation>
    <scope>NUCLEOTIDE SEQUENCE</scope>
</reference>
<sequence>MYLILLVLPLILLVLKFYVILSAGICRSKNSMEGKVIIVTGANSGIGFETAKDLAARKGRVILACRSLERGQKAAKSIIKSTGNDDVVVRHLDLSSLDSVRRFASEIINSEKRLDVLIHNAGMTPKPGKYLTEDNLELQFASNHFGPFLLTNLLLDLLKKSAPSRIIVVSSVTHHWAKLDLDNLNCEKFERHPYWVYCSTKLANILFVRELAKRLEGTGVTVNALHPGGVKTAIARNAQWFITYLIIPVIYIFLKDSKSGAQTSIYLAVSDEVKDTTGQYFVDCKPAWISRSARDDVKAKKLWDLSEKFTGICSSG</sequence>
<dbReference type="Proteomes" id="UP000807504">
    <property type="component" value="Unassembled WGS sequence"/>
</dbReference>
<evidence type="ECO:0000256" key="2">
    <source>
        <dbReference type="RuleBase" id="RU000363"/>
    </source>
</evidence>
<dbReference type="EMBL" id="JABXBU010002231">
    <property type="protein sequence ID" value="KAF8764282.1"/>
    <property type="molecule type" value="Genomic_DNA"/>
</dbReference>
<keyword evidence="4" id="KW-1185">Reference proteome</keyword>
<comment type="caution">
    <text evidence="3">The sequence shown here is derived from an EMBL/GenBank/DDBJ whole genome shotgun (WGS) entry which is preliminary data.</text>
</comment>
<dbReference type="Pfam" id="PF00106">
    <property type="entry name" value="adh_short"/>
    <property type="match status" value="1"/>
</dbReference>
<dbReference type="GO" id="GO:0016491">
    <property type="term" value="F:oxidoreductase activity"/>
    <property type="evidence" value="ECO:0007669"/>
    <property type="project" value="UniProtKB-KW"/>
</dbReference>
<dbReference type="PRINTS" id="PR00081">
    <property type="entry name" value="GDHRDH"/>
</dbReference>
<evidence type="ECO:0000256" key="1">
    <source>
        <dbReference type="ARBA" id="ARBA00023002"/>
    </source>
</evidence>
<name>A0A8T0E0N2_ARGBR</name>
<evidence type="ECO:0000313" key="3">
    <source>
        <dbReference type="EMBL" id="KAF8764282.1"/>
    </source>
</evidence>
<accession>A0A8T0E0N2</accession>
<dbReference type="PRINTS" id="PR00080">
    <property type="entry name" value="SDRFAMILY"/>
</dbReference>
<reference evidence="3" key="1">
    <citation type="journal article" date="2020" name="bioRxiv">
        <title>Chromosome-level reference genome of the European wasp spider Argiope bruennichi: a resource for studies on range expansion and evolutionary adaptation.</title>
        <authorList>
            <person name="Sheffer M.M."/>
            <person name="Hoppe A."/>
            <person name="Krehenwinkel H."/>
            <person name="Uhl G."/>
            <person name="Kuss A.W."/>
            <person name="Jensen L."/>
            <person name="Jensen C."/>
            <person name="Gillespie R.G."/>
            <person name="Hoff K.J."/>
            <person name="Prost S."/>
        </authorList>
    </citation>
    <scope>NUCLEOTIDE SEQUENCE</scope>
</reference>
<proteinExistence type="inferred from homology"/>
<dbReference type="Gene3D" id="3.40.50.720">
    <property type="entry name" value="NAD(P)-binding Rossmann-like Domain"/>
    <property type="match status" value="1"/>
</dbReference>
<dbReference type="PANTHER" id="PTHR43157">
    <property type="entry name" value="PHOSPHATIDYLINOSITOL-GLYCAN BIOSYNTHESIS CLASS F PROTEIN-RELATED"/>
    <property type="match status" value="1"/>
</dbReference>
<dbReference type="OrthoDB" id="191139at2759"/>
<comment type="similarity">
    <text evidence="2">Belongs to the short-chain dehydrogenases/reductases (SDR) family.</text>
</comment>
<dbReference type="PANTHER" id="PTHR43157:SF66">
    <property type="entry name" value="WW DOMAIN-CONTAINING OXIDOREDUCTASE-LIKE PROTEIN"/>
    <property type="match status" value="1"/>
</dbReference>
<dbReference type="AlphaFoldDB" id="A0A8T0E0N2"/>
<protein>
    <submittedName>
        <fullName evidence="3">Retinol dehydrogenase 11 like protein</fullName>
    </submittedName>
</protein>
<organism evidence="3 4">
    <name type="scientific">Argiope bruennichi</name>
    <name type="common">Wasp spider</name>
    <name type="synonym">Aranea bruennichi</name>
    <dbReference type="NCBI Taxonomy" id="94029"/>
    <lineage>
        <taxon>Eukaryota</taxon>
        <taxon>Metazoa</taxon>
        <taxon>Ecdysozoa</taxon>
        <taxon>Arthropoda</taxon>
        <taxon>Chelicerata</taxon>
        <taxon>Arachnida</taxon>
        <taxon>Araneae</taxon>
        <taxon>Araneomorphae</taxon>
        <taxon>Entelegynae</taxon>
        <taxon>Araneoidea</taxon>
        <taxon>Araneidae</taxon>
        <taxon>Argiope</taxon>
    </lineage>
</organism>
<gene>
    <name evidence="3" type="ORF">HNY73_022371</name>
</gene>
<dbReference type="InterPro" id="IPR002347">
    <property type="entry name" value="SDR_fam"/>
</dbReference>
<evidence type="ECO:0000313" key="4">
    <source>
        <dbReference type="Proteomes" id="UP000807504"/>
    </source>
</evidence>
<keyword evidence="1" id="KW-0560">Oxidoreductase</keyword>
<dbReference type="SUPFAM" id="SSF51735">
    <property type="entry name" value="NAD(P)-binding Rossmann-fold domains"/>
    <property type="match status" value="1"/>
</dbReference>
<dbReference type="OMA" id="NNEYADH"/>
<dbReference type="InterPro" id="IPR036291">
    <property type="entry name" value="NAD(P)-bd_dom_sf"/>
</dbReference>